<keyword evidence="2" id="KW-1185">Reference proteome</keyword>
<sequence>MNTTNQNDPNEENVLILCHKVADLSLRPLEDVRGEIQRLAAEVQTILAPGN</sequence>
<dbReference type="Proteomes" id="UP000477083">
    <property type="component" value="Unassembled WGS sequence"/>
</dbReference>
<organism evidence="1 2">
    <name type="scientific">Frigidibacter albus</name>
    <dbReference type="NCBI Taxonomy" id="1465486"/>
    <lineage>
        <taxon>Bacteria</taxon>
        <taxon>Pseudomonadati</taxon>
        <taxon>Pseudomonadota</taxon>
        <taxon>Alphaproteobacteria</taxon>
        <taxon>Rhodobacterales</taxon>
        <taxon>Paracoccaceae</taxon>
        <taxon>Frigidibacter</taxon>
    </lineage>
</organism>
<protein>
    <submittedName>
        <fullName evidence="1">Uncharacterized protein</fullName>
    </submittedName>
</protein>
<dbReference type="EMBL" id="WWNR01000017">
    <property type="protein sequence ID" value="MZQ91159.1"/>
    <property type="molecule type" value="Genomic_DNA"/>
</dbReference>
<name>A0A6L8VP85_9RHOB</name>
<proteinExistence type="predicted"/>
<comment type="caution">
    <text evidence="1">The sequence shown here is derived from an EMBL/GenBank/DDBJ whole genome shotgun (WGS) entry which is preliminary data.</text>
</comment>
<accession>A0A6L8VP85</accession>
<evidence type="ECO:0000313" key="2">
    <source>
        <dbReference type="Proteomes" id="UP000477083"/>
    </source>
</evidence>
<evidence type="ECO:0000313" key="1">
    <source>
        <dbReference type="EMBL" id="MZQ91159.1"/>
    </source>
</evidence>
<gene>
    <name evidence="1" type="ORF">GS660_18875</name>
</gene>
<dbReference type="AlphaFoldDB" id="A0A6L8VP85"/>
<reference evidence="1 2" key="1">
    <citation type="submission" date="2020-01" db="EMBL/GenBank/DDBJ databases">
        <title>Frigidibacter albus SP32T (=CGMCC 1.13995T).</title>
        <authorList>
            <person name="Liao X."/>
        </authorList>
    </citation>
    <scope>NUCLEOTIDE SEQUENCE [LARGE SCALE GENOMIC DNA]</scope>
    <source>
        <strain evidence="1 2">SP32</strain>
    </source>
</reference>
<dbReference type="RefSeq" id="WP_161348544.1">
    <property type="nucleotide sequence ID" value="NZ_BMGW01000017.1"/>
</dbReference>